<reference evidence="1 2" key="1">
    <citation type="journal article" date="2014" name="Genome Announc.">
        <title>Draft Genome Sequence of the Haloacid-Degrading Burkholderia caribensis Strain MBA4.</title>
        <authorList>
            <person name="Pan Y."/>
            <person name="Kong K.F."/>
            <person name="Tsang J.S."/>
        </authorList>
    </citation>
    <scope>NUCLEOTIDE SEQUENCE [LARGE SCALE GENOMIC DNA]</scope>
    <source>
        <strain evidence="1 2">MBA4</strain>
    </source>
</reference>
<dbReference type="Proteomes" id="UP000019146">
    <property type="component" value="Chromosome 2"/>
</dbReference>
<dbReference type="AlphaFoldDB" id="A0A0P0RJH0"/>
<evidence type="ECO:0000313" key="1">
    <source>
        <dbReference type="EMBL" id="ALL68930.1"/>
    </source>
</evidence>
<dbReference type="EMBL" id="CP012747">
    <property type="protein sequence ID" value="ALL68930.1"/>
    <property type="molecule type" value="Genomic_DNA"/>
</dbReference>
<evidence type="ECO:0000313" key="2">
    <source>
        <dbReference type="Proteomes" id="UP000019146"/>
    </source>
</evidence>
<sequence length="117" mass="13011">MVGMAGRSEPQGFYTVLIMQKDSSFTSTYEAHTNLAAVQSNALLEYGARLIVIRELCHAMLAHMSVSSRANMERTFRERIERVMELTDDKAFPPAAQTAFLGEINYFLGALNSEATT</sequence>
<dbReference type="KEGG" id="bcai:K788_0000068"/>
<organism evidence="1 2">
    <name type="scientific">Paraburkholderia caribensis MBA4</name>
    <dbReference type="NCBI Taxonomy" id="1323664"/>
    <lineage>
        <taxon>Bacteria</taxon>
        <taxon>Pseudomonadati</taxon>
        <taxon>Pseudomonadota</taxon>
        <taxon>Betaproteobacteria</taxon>
        <taxon>Burkholderiales</taxon>
        <taxon>Burkholderiaceae</taxon>
        <taxon>Paraburkholderia</taxon>
    </lineage>
</organism>
<gene>
    <name evidence="1" type="ORF">K788_0000068</name>
</gene>
<name>A0A0P0RJH0_9BURK</name>
<accession>A0A0P0RJH0</accession>
<proteinExistence type="predicted"/>
<protein>
    <submittedName>
        <fullName evidence="1">Uncharacterized protein</fullName>
    </submittedName>
</protein>